<dbReference type="GO" id="GO:0005829">
    <property type="term" value="C:cytosol"/>
    <property type="evidence" value="ECO:0007669"/>
    <property type="project" value="TreeGrafter"/>
</dbReference>
<dbReference type="Gene3D" id="2.40.50.140">
    <property type="entry name" value="Nucleic acid-binding proteins"/>
    <property type="match status" value="1"/>
</dbReference>
<dbReference type="InterPro" id="IPR005840">
    <property type="entry name" value="Ribosomal_uS12_MeSTrfase_RimO"/>
</dbReference>
<dbReference type="InterPro" id="IPR002792">
    <property type="entry name" value="TRAM_dom"/>
</dbReference>
<dbReference type="PANTHER" id="PTHR43837">
    <property type="entry name" value="RIBOSOMAL PROTEIN S12 METHYLTHIOTRANSFERASE RIMO"/>
    <property type="match status" value="1"/>
</dbReference>
<accession>A0A644VWX4</accession>
<sequence length="88" mass="9935">MQRMSGLLRYHEKASIEFNKKLVGTTINVIVDEYNAEEKCYYGRTAIDAPEIDNLVRLFTGKDKELKPGDIVVASVVSSGIFDIDCEY</sequence>
<protein>
    <submittedName>
        <fullName evidence="2">Ribosomal protein S12 methylthiotransferase RimO</fullName>
        <ecNumber evidence="2">2.8.4.4</ecNumber>
    </submittedName>
</protein>
<dbReference type="GO" id="GO:0051539">
    <property type="term" value="F:4 iron, 4 sulfur cluster binding"/>
    <property type="evidence" value="ECO:0007669"/>
    <property type="project" value="InterPro"/>
</dbReference>
<dbReference type="EMBL" id="VSSQ01000481">
    <property type="protein sequence ID" value="MPL95767.1"/>
    <property type="molecule type" value="Genomic_DNA"/>
</dbReference>
<dbReference type="GO" id="GO:0035599">
    <property type="term" value="F:aspartic acid methylthiotransferase activity"/>
    <property type="evidence" value="ECO:0007669"/>
    <property type="project" value="TreeGrafter"/>
</dbReference>
<dbReference type="PANTHER" id="PTHR43837:SF1">
    <property type="entry name" value="RIBOSOMAL PROTEIN US12 METHYLTHIOTRANSFERASE RIMO"/>
    <property type="match status" value="1"/>
</dbReference>
<organism evidence="2">
    <name type="scientific">bioreactor metagenome</name>
    <dbReference type="NCBI Taxonomy" id="1076179"/>
    <lineage>
        <taxon>unclassified sequences</taxon>
        <taxon>metagenomes</taxon>
        <taxon>ecological metagenomes</taxon>
    </lineage>
</organism>
<reference evidence="2" key="1">
    <citation type="submission" date="2019-08" db="EMBL/GenBank/DDBJ databases">
        <authorList>
            <person name="Kucharzyk K."/>
            <person name="Murdoch R.W."/>
            <person name="Higgins S."/>
            <person name="Loffler F."/>
        </authorList>
    </citation>
    <scope>NUCLEOTIDE SEQUENCE</scope>
</reference>
<dbReference type="AlphaFoldDB" id="A0A644VWX4"/>
<keyword evidence="2" id="KW-0689">Ribosomal protein</keyword>
<evidence type="ECO:0000313" key="2">
    <source>
        <dbReference type="EMBL" id="MPL95767.1"/>
    </source>
</evidence>
<dbReference type="InterPro" id="IPR012340">
    <property type="entry name" value="NA-bd_OB-fold"/>
</dbReference>
<dbReference type="EC" id="2.8.4.4" evidence="2"/>
<feature type="domain" description="TRAM" evidence="1">
    <location>
        <begin position="23"/>
        <end position="84"/>
    </location>
</feature>
<keyword evidence="2" id="KW-0687">Ribonucleoprotein</keyword>
<dbReference type="GO" id="GO:0005840">
    <property type="term" value="C:ribosome"/>
    <property type="evidence" value="ECO:0007669"/>
    <property type="project" value="UniProtKB-KW"/>
</dbReference>
<proteinExistence type="predicted"/>
<dbReference type="Pfam" id="PF18693">
    <property type="entry name" value="TRAM_2"/>
    <property type="match status" value="1"/>
</dbReference>
<gene>
    <name evidence="2" type="primary">rimO_16</name>
    <name evidence="2" type="ORF">SDC9_41939</name>
</gene>
<comment type="caution">
    <text evidence="2">The sequence shown here is derived from an EMBL/GenBank/DDBJ whole genome shotgun (WGS) entry which is preliminary data.</text>
</comment>
<name>A0A644VWX4_9ZZZZ</name>
<keyword evidence="2" id="KW-0808">Transferase</keyword>
<dbReference type="GO" id="GO:0103039">
    <property type="term" value="F:protein methylthiotransferase activity"/>
    <property type="evidence" value="ECO:0007669"/>
    <property type="project" value="UniProtKB-EC"/>
</dbReference>
<evidence type="ECO:0000259" key="1">
    <source>
        <dbReference type="Pfam" id="PF18693"/>
    </source>
</evidence>